<accession>A0ABY7DPY4</accession>
<protein>
    <submittedName>
        <fullName evidence="1">Uncharacterized protein</fullName>
    </submittedName>
</protein>
<dbReference type="EMBL" id="CP111014">
    <property type="protein sequence ID" value="WAQ98777.1"/>
    <property type="molecule type" value="Genomic_DNA"/>
</dbReference>
<dbReference type="Proteomes" id="UP001164746">
    <property type="component" value="Chromosome 3"/>
</dbReference>
<name>A0ABY7DPY4_MYAAR</name>
<evidence type="ECO:0000313" key="1">
    <source>
        <dbReference type="EMBL" id="WAQ98777.1"/>
    </source>
</evidence>
<sequence length="66" mass="7365">MGFLSHGEFGHTDDNQVAEENTIKIWVGRDNDGTAESLHVSMEFYDSSVRDPMETTQSTLEKTGNT</sequence>
<reference evidence="1" key="1">
    <citation type="submission" date="2022-11" db="EMBL/GenBank/DDBJ databases">
        <title>Centuries of genome instability and evolution in soft-shell clam transmissible cancer (bioRxiv).</title>
        <authorList>
            <person name="Hart S.F.M."/>
            <person name="Yonemitsu M.A."/>
            <person name="Giersch R.M."/>
            <person name="Beal B.F."/>
            <person name="Arriagada G."/>
            <person name="Davis B.W."/>
            <person name="Ostrander E.A."/>
            <person name="Goff S.P."/>
            <person name="Metzger M.J."/>
        </authorList>
    </citation>
    <scope>NUCLEOTIDE SEQUENCE</scope>
    <source>
        <strain evidence="1">MELC-2E11</strain>
        <tissue evidence="1">Siphon/mantle</tissue>
    </source>
</reference>
<gene>
    <name evidence="1" type="ORF">MAR_023150</name>
</gene>
<keyword evidence="2" id="KW-1185">Reference proteome</keyword>
<organism evidence="1 2">
    <name type="scientific">Mya arenaria</name>
    <name type="common">Soft-shell clam</name>
    <dbReference type="NCBI Taxonomy" id="6604"/>
    <lineage>
        <taxon>Eukaryota</taxon>
        <taxon>Metazoa</taxon>
        <taxon>Spiralia</taxon>
        <taxon>Lophotrochozoa</taxon>
        <taxon>Mollusca</taxon>
        <taxon>Bivalvia</taxon>
        <taxon>Autobranchia</taxon>
        <taxon>Heteroconchia</taxon>
        <taxon>Euheterodonta</taxon>
        <taxon>Imparidentia</taxon>
        <taxon>Neoheterodontei</taxon>
        <taxon>Myida</taxon>
        <taxon>Myoidea</taxon>
        <taxon>Myidae</taxon>
        <taxon>Mya</taxon>
    </lineage>
</organism>
<proteinExistence type="predicted"/>
<evidence type="ECO:0000313" key="2">
    <source>
        <dbReference type="Proteomes" id="UP001164746"/>
    </source>
</evidence>